<organism evidence="1">
    <name type="scientific">Physcomitrium patens</name>
    <name type="common">Spreading-leaved earth moss</name>
    <name type="synonym">Physcomitrella patens</name>
    <dbReference type="NCBI Taxonomy" id="3218"/>
    <lineage>
        <taxon>Eukaryota</taxon>
        <taxon>Viridiplantae</taxon>
        <taxon>Streptophyta</taxon>
        <taxon>Embryophyta</taxon>
        <taxon>Bryophyta</taxon>
        <taxon>Bryophytina</taxon>
        <taxon>Bryopsida</taxon>
        <taxon>Funariidae</taxon>
        <taxon>Funariales</taxon>
        <taxon>Funariaceae</taxon>
        <taxon>Physcomitrium</taxon>
    </lineage>
</organism>
<name>A0A2K1J3B4_PHYPA</name>
<gene>
    <name evidence="1" type="ORF">PHYPA_021862</name>
</gene>
<reference evidence="2" key="3">
    <citation type="submission" date="2020-12" db="UniProtKB">
        <authorList>
            <consortium name="EnsemblPlants"/>
        </authorList>
    </citation>
    <scope>IDENTIFICATION</scope>
</reference>
<dbReference type="AlphaFoldDB" id="A0A2K1J3B4"/>
<keyword evidence="3" id="KW-1185">Reference proteome</keyword>
<dbReference type="Gramene" id="Pp3c17_9610V3.1">
    <property type="protein sequence ID" value="Pp3c17_9610V3.1"/>
    <property type="gene ID" value="Pp3c17_9610"/>
</dbReference>
<accession>A0A2K1J3B4</accession>
<protein>
    <submittedName>
        <fullName evidence="1 2">Uncharacterized protein</fullName>
    </submittedName>
</protein>
<dbReference type="PANTHER" id="PTHR47057:SF1">
    <property type="entry name" value="AFADIN_ALPHA-ACTININ-BINDING PROTEIN"/>
    <property type="match status" value="1"/>
</dbReference>
<dbReference type="InParanoid" id="A0A2K1J3B4"/>
<evidence type="ECO:0000313" key="3">
    <source>
        <dbReference type="Proteomes" id="UP000006727"/>
    </source>
</evidence>
<reference evidence="1 3" key="1">
    <citation type="journal article" date="2008" name="Science">
        <title>The Physcomitrella genome reveals evolutionary insights into the conquest of land by plants.</title>
        <authorList>
            <person name="Rensing S."/>
            <person name="Lang D."/>
            <person name="Zimmer A."/>
            <person name="Terry A."/>
            <person name="Salamov A."/>
            <person name="Shapiro H."/>
            <person name="Nishiyama T."/>
            <person name="Perroud P.-F."/>
            <person name="Lindquist E."/>
            <person name="Kamisugi Y."/>
            <person name="Tanahashi T."/>
            <person name="Sakakibara K."/>
            <person name="Fujita T."/>
            <person name="Oishi K."/>
            <person name="Shin-I T."/>
            <person name="Kuroki Y."/>
            <person name="Toyoda A."/>
            <person name="Suzuki Y."/>
            <person name="Hashimoto A."/>
            <person name="Yamaguchi K."/>
            <person name="Sugano A."/>
            <person name="Kohara Y."/>
            <person name="Fujiyama A."/>
            <person name="Anterola A."/>
            <person name="Aoki S."/>
            <person name="Ashton N."/>
            <person name="Barbazuk W.B."/>
            <person name="Barker E."/>
            <person name="Bennetzen J."/>
            <person name="Bezanilla M."/>
            <person name="Blankenship R."/>
            <person name="Cho S.H."/>
            <person name="Dutcher S."/>
            <person name="Estelle M."/>
            <person name="Fawcett J.A."/>
            <person name="Gundlach H."/>
            <person name="Hanada K."/>
            <person name="Heyl A."/>
            <person name="Hicks K.A."/>
            <person name="Hugh J."/>
            <person name="Lohr M."/>
            <person name="Mayer K."/>
            <person name="Melkozernov A."/>
            <person name="Murata T."/>
            <person name="Nelson D."/>
            <person name="Pils B."/>
            <person name="Prigge M."/>
            <person name="Reiss B."/>
            <person name="Renner T."/>
            <person name="Rombauts S."/>
            <person name="Rushton P."/>
            <person name="Sanderfoot A."/>
            <person name="Schween G."/>
            <person name="Shiu S.-H."/>
            <person name="Stueber K."/>
            <person name="Theodoulou F.L."/>
            <person name="Tu H."/>
            <person name="Van de Peer Y."/>
            <person name="Verrier P.J."/>
            <person name="Waters E."/>
            <person name="Wood A."/>
            <person name="Yang L."/>
            <person name="Cove D."/>
            <person name="Cuming A."/>
            <person name="Hasebe M."/>
            <person name="Lucas S."/>
            <person name="Mishler D.B."/>
            <person name="Reski R."/>
            <person name="Grigoriev I."/>
            <person name="Quatrano R.S."/>
            <person name="Boore J.L."/>
        </authorList>
    </citation>
    <scope>NUCLEOTIDE SEQUENCE [LARGE SCALE GENOMIC DNA]</scope>
    <source>
        <strain evidence="2 3">cv. Gransden 2004</strain>
    </source>
</reference>
<dbReference type="Proteomes" id="UP000006727">
    <property type="component" value="Chromosome 17"/>
</dbReference>
<evidence type="ECO:0000313" key="1">
    <source>
        <dbReference type="EMBL" id="PNR36012.1"/>
    </source>
</evidence>
<sequence length="117" mass="13185">MATSIAQKRHEVEVAPSIQAYDQLVSQDICDTVYTTRNTNFADVHNLDKCINHLNHSLATLGFSAANETRQRLPSEMAELQVKVESLTEQLTNKDRGLHAIKIKVLEHMKTVELKVT</sequence>
<dbReference type="EnsemblPlants" id="Pp3c17_9610V3.1">
    <property type="protein sequence ID" value="Pp3c17_9610V3.1"/>
    <property type="gene ID" value="Pp3c17_9610"/>
</dbReference>
<dbReference type="PANTHER" id="PTHR47057">
    <property type="entry name" value="AFADIN/ALPHA-ACTININ-BINDING"/>
    <property type="match status" value="1"/>
</dbReference>
<dbReference type="EMBL" id="ABEU02000017">
    <property type="protein sequence ID" value="PNR36012.1"/>
    <property type="molecule type" value="Genomic_DNA"/>
</dbReference>
<reference evidence="1 3" key="2">
    <citation type="journal article" date="2018" name="Plant J.">
        <title>The Physcomitrella patens chromosome-scale assembly reveals moss genome structure and evolution.</title>
        <authorList>
            <person name="Lang D."/>
            <person name="Ullrich K.K."/>
            <person name="Murat F."/>
            <person name="Fuchs J."/>
            <person name="Jenkins J."/>
            <person name="Haas F.B."/>
            <person name="Piednoel M."/>
            <person name="Gundlach H."/>
            <person name="Van Bel M."/>
            <person name="Meyberg R."/>
            <person name="Vives C."/>
            <person name="Morata J."/>
            <person name="Symeonidi A."/>
            <person name="Hiss M."/>
            <person name="Muchero W."/>
            <person name="Kamisugi Y."/>
            <person name="Saleh O."/>
            <person name="Blanc G."/>
            <person name="Decker E.L."/>
            <person name="van Gessel N."/>
            <person name="Grimwood J."/>
            <person name="Hayes R.D."/>
            <person name="Graham S.W."/>
            <person name="Gunter L.E."/>
            <person name="McDaniel S.F."/>
            <person name="Hoernstein S.N.W."/>
            <person name="Larsson A."/>
            <person name="Li F.W."/>
            <person name="Perroud P.F."/>
            <person name="Phillips J."/>
            <person name="Ranjan P."/>
            <person name="Rokshar D.S."/>
            <person name="Rothfels C.J."/>
            <person name="Schneider L."/>
            <person name="Shu S."/>
            <person name="Stevenson D.W."/>
            <person name="Thummler F."/>
            <person name="Tillich M."/>
            <person name="Villarreal Aguilar J.C."/>
            <person name="Widiez T."/>
            <person name="Wong G.K."/>
            <person name="Wymore A."/>
            <person name="Zhang Y."/>
            <person name="Zimmer A.D."/>
            <person name="Quatrano R.S."/>
            <person name="Mayer K.F.X."/>
            <person name="Goodstein D."/>
            <person name="Casacuberta J.M."/>
            <person name="Vandepoele K."/>
            <person name="Reski R."/>
            <person name="Cuming A.C."/>
            <person name="Tuskan G.A."/>
            <person name="Maumus F."/>
            <person name="Salse J."/>
            <person name="Schmutz J."/>
            <person name="Rensing S.A."/>
        </authorList>
    </citation>
    <scope>NUCLEOTIDE SEQUENCE [LARGE SCALE GENOMIC DNA]</scope>
    <source>
        <strain evidence="2 3">cv. Gransden 2004</strain>
    </source>
</reference>
<evidence type="ECO:0000313" key="2">
    <source>
        <dbReference type="EnsemblPlants" id="Pp3c17_9610V3.1"/>
    </source>
</evidence>
<proteinExistence type="predicted"/>